<dbReference type="Proteomes" id="UP001217089">
    <property type="component" value="Unassembled WGS sequence"/>
</dbReference>
<sequence length="272" mass="30986">MLVVIATERFKKICKPFSWQMTKKTAVLACFLAIVVAAFLAWPNAVFKNSSSVDLGNGTIGIECGFDNYYKENRKKYPIVYYGFLFVIYIGLTLALIVLYVMIGRTLYKYAKIKKVQFNKNSIPLPNISDSYTRARKYRTQSNSPSTSTDQHLESSFGNANTSIHKHRLPGNEANNGTGKTVEIKPGVKRKTNILFAITVLFTLSFLPYLILVPITFLSSTFISSLGSDVWPVYSIFRKFFYLNNMVNPFIYGFFDTKKLCYGRSYKIENDI</sequence>
<comment type="caution">
    <text evidence="10">The sequence shown here is derived from an EMBL/GenBank/DDBJ whole genome shotgun (WGS) entry which is preliminary data.</text>
</comment>
<name>A0ABQ9E1N6_TEGGR</name>
<proteinExistence type="predicted"/>
<evidence type="ECO:0000256" key="7">
    <source>
        <dbReference type="ARBA" id="ARBA00023224"/>
    </source>
</evidence>
<dbReference type="CDD" id="cd00637">
    <property type="entry name" value="7tm_classA_rhodopsin-like"/>
    <property type="match status" value="1"/>
</dbReference>
<evidence type="ECO:0000256" key="2">
    <source>
        <dbReference type="ARBA" id="ARBA00022692"/>
    </source>
</evidence>
<keyword evidence="5 8" id="KW-0472">Membrane</keyword>
<feature type="transmembrane region" description="Helical" evidence="8">
    <location>
        <begin position="194"/>
        <end position="216"/>
    </location>
</feature>
<reference evidence="10 11" key="1">
    <citation type="submission" date="2022-12" db="EMBL/GenBank/DDBJ databases">
        <title>Chromosome-level genome of Tegillarca granosa.</title>
        <authorList>
            <person name="Kim J."/>
        </authorList>
    </citation>
    <scope>NUCLEOTIDE SEQUENCE [LARGE SCALE GENOMIC DNA]</scope>
    <source>
        <strain evidence="10">Teg-2019</strain>
        <tissue evidence="10">Adductor muscle</tissue>
    </source>
</reference>
<feature type="transmembrane region" description="Helical" evidence="8">
    <location>
        <begin position="236"/>
        <end position="255"/>
    </location>
</feature>
<keyword evidence="4" id="KW-0297">G-protein coupled receptor</keyword>
<feature type="transmembrane region" description="Helical" evidence="8">
    <location>
        <begin position="79"/>
        <end position="103"/>
    </location>
</feature>
<dbReference type="SUPFAM" id="SSF81321">
    <property type="entry name" value="Family A G protein-coupled receptor-like"/>
    <property type="match status" value="1"/>
</dbReference>
<gene>
    <name evidence="10" type="ORF">KUTeg_023418</name>
</gene>
<evidence type="ECO:0000256" key="4">
    <source>
        <dbReference type="ARBA" id="ARBA00023040"/>
    </source>
</evidence>
<dbReference type="Gene3D" id="1.20.1070.10">
    <property type="entry name" value="Rhodopsin 7-helix transmembrane proteins"/>
    <property type="match status" value="1"/>
</dbReference>
<dbReference type="PANTHER" id="PTHR24238:SF47">
    <property type="entry name" value="ECDYSTEROIDS_DOPAMINE RECEPTOR-RELATED"/>
    <property type="match status" value="1"/>
</dbReference>
<keyword evidence="3 8" id="KW-1133">Transmembrane helix</keyword>
<feature type="domain" description="G-protein coupled receptors family 1 profile" evidence="9">
    <location>
        <begin position="1"/>
        <end position="252"/>
    </location>
</feature>
<keyword evidence="11" id="KW-1185">Reference proteome</keyword>
<keyword evidence="6" id="KW-0675">Receptor</keyword>
<dbReference type="Pfam" id="PF00001">
    <property type="entry name" value="7tm_1"/>
    <property type="match status" value="1"/>
</dbReference>
<dbReference type="EMBL" id="JARBDR010000921">
    <property type="protein sequence ID" value="KAJ8299358.1"/>
    <property type="molecule type" value="Genomic_DNA"/>
</dbReference>
<feature type="transmembrane region" description="Helical" evidence="8">
    <location>
        <begin position="25"/>
        <end position="42"/>
    </location>
</feature>
<evidence type="ECO:0000259" key="9">
    <source>
        <dbReference type="PROSITE" id="PS50262"/>
    </source>
</evidence>
<evidence type="ECO:0000256" key="6">
    <source>
        <dbReference type="ARBA" id="ARBA00023170"/>
    </source>
</evidence>
<comment type="subcellular location">
    <subcellularLocation>
        <location evidence="1">Membrane</location>
        <topology evidence="1">Multi-pass membrane protein</topology>
    </subcellularLocation>
</comment>
<keyword evidence="7" id="KW-0807">Transducer</keyword>
<evidence type="ECO:0000256" key="1">
    <source>
        <dbReference type="ARBA" id="ARBA00004141"/>
    </source>
</evidence>
<evidence type="ECO:0000256" key="8">
    <source>
        <dbReference type="SAM" id="Phobius"/>
    </source>
</evidence>
<keyword evidence="2 8" id="KW-0812">Transmembrane</keyword>
<evidence type="ECO:0000313" key="11">
    <source>
        <dbReference type="Proteomes" id="UP001217089"/>
    </source>
</evidence>
<dbReference type="PROSITE" id="PS50262">
    <property type="entry name" value="G_PROTEIN_RECEP_F1_2"/>
    <property type="match status" value="1"/>
</dbReference>
<evidence type="ECO:0000256" key="5">
    <source>
        <dbReference type="ARBA" id="ARBA00023136"/>
    </source>
</evidence>
<dbReference type="InterPro" id="IPR000276">
    <property type="entry name" value="GPCR_Rhodpsn"/>
</dbReference>
<organism evidence="10 11">
    <name type="scientific">Tegillarca granosa</name>
    <name type="common">Malaysian cockle</name>
    <name type="synonym">Anadara granosa</name>
    <dbReference type="NCBI Taxonomy" id="220873"/>
    <lineage>
        <taxon>Eukaryota</taxon>
        <taxon>Metazoa</taxon>
        <taxon>Spiralia</taxon>
        <taxon>Lophotrochozoa</taxon>
        <taxon>Mollusca</taxon>
        <taxon>Bivalvia</taxon>
        <taxon>Autobranchia</taxon>
        <taxon>Pteriomorphia</taxon>
        <taxon>Arcoida</taxon>
        <taxon>Arcoidea</taxon>
        <taxon>Arcidae</taxon>
        <taxon>Tegillarca</taxon>
    </lineage>
</organism>
<protein>
    <recommendedName>
        <fullName evidence="9">G-protein coupled receptors family 1 profile domain-containing protein</fullName>
    </recommendedName>
</protein>
<dbReference type="PANTHER" id="PTHR24238">
    <property type="entry name" value="G-PROTEIN COUPLED RECEPTOR"/>
    <property type="match status" value="1"/>
</dbReference>
<evidence type="ECO:0000256" key="3">
    <source>
        <dbReference type="ARBA" id="ARBA00022989"/>
    </source>
</evidence>
<accession>A0ABQ9E1N6</accession>
<dbReference type="InterPro" id="IPR017452">
    <property type="entry name" value="GPCR_Rhodpsn_7TM"/>
</dbReference>
<evidence type="ECO:0000313" key="10">
    <source>
        <dbReference type="EMBL" id="KAJ8299358.1"/>
    </source>
</evidence>